<dbReference type="InParanoid" id="Q0V0T0"/>
<dbReference type="VEuPathDB" id="FungiDB:JI435_428050"/>
<name>Q0V0T0_PHANO</name>
<organism evidence="1 2">
    <name type="scientific">Phaeosphaeria nodorum (strain SN15 / ATCC MYA-4574 / FGSC 10173)</name>
    <name type="common">Glume blotch fungus</name>
    <name type="synonym">Parastagonospora nodorum</name>
    <dbReference type="NCBI Taxonomy" id="321614"/>
    <lineage>
        <taxon>Eukaryota</taxon>
        <taxon>Fungi</taxon>
        <taxon>Dikarya</taxon>
        <taxon>Ascomycota</taxon>
        <taxon>Pezizomycotina</taxon>
        <taxon>Dothideomycetes</taxon>
        <taxon>Pleosporomycetidae</taxon>
        <taxon>Pleosporales</taxon>
        <taxon>Pleosporineae</taxon>
        <taxon>Phaeosphaeriaceae</taxon>
        <taxon>Parastagonospora</taxon>
    </lineage>
</organism>
<dbReference type="EMBL" id="CH445327">
    <property type="protein sequence ID" value="EAT90596.1"/>
    <property type="molecule type" value="Genomic_DNA"/>
</dbReference>
<evidence type="ECO:0000313" key="2">
    <source>
        <dbReference type="Proteomes" id="UP000001055"/>
    </source>
</evidence>
<dbReference type="AlphaFoldDB" id="Q0V0T0"/>
<dbReference type="RefSeq" id="XP_001792991.1">
    <property type="nucleotide sequence ID" value="XM_001792939.1"/>
</dbReference>
<dbReference type="Proteomes" id="UP000001055">
    <property type="component" value="Unassembled WGS sequence"/>
</dbReference>
<dbReference type="KEGG" id="pno:SNOG_02384"/>
<proteinExistence type="predicted"/>
<dbReference type="GeneID" id="5969841"/>
<reference evidence="2" key="1">
    <citation type="journal article" date="2007" name="Plant Cell">
        <title>Dothideomycete-plant interactions illuminated by genome sequencing and EST analysis of the wheat pathogen Stagonospora nodorum.</title>
        <authorList>
            <person name="Hane J.K."/>
            <person name="Lowe R.G."/>
            <person name="Solomon P.S."/>
            <person name="Tan K.C."/>
            <person name="Schoch C.L."/>
            <person name="Spatafora J.W."/>
            <person name="Crous P.W."/>
            <person name="Kodira C."/>
            <person name="Birren B.W."/>
            <person name="Galagan J.E."/>
            <person name="Torriani S.F."/>
            <person name="McDonald B.A."/>
            <person name="Oliver R.P."/>
        </authorList>
    </citation>
    <scope>NUCLEOTIDE SEQUENCE [LARGE SCALE GENOMIC DNA]</scope>
    <source>
        <strain evidence="2">SN15 / ATCC MYA-4574 / FGSC 10173</strain>
    </source>
</reference>
<gene>
    <name evidence="1" type="ORF">SNOG_02384</name>
</gene>
<sequence length="244" mass="27311">MSNKPTPQPWSDSLCNNHDTHCHTLDCGHIVFSSSSSSNKSACSPNCIRAVYFQKPQLPLSWLKNTSLSPFTCPQCVETCVRLDYDSMIQKHRERGGRLANSKDTNVRLWTYTAILEMIEAGGRMCESLVGPFKTHDIQAYQALTDIRTVEVIQGTISELEGMTRWDMRDAPNMMTRSSNRETELDADDASRVALLRAQHEEQPDKQHAELDDLADWLGGAKVGDGDGDVDMEDLATNLESFRA</sequence>
<dbReference type="OMA" id="CLEEHTR"/>
<evidence type="ECO:0000313" key="1">
    <source>
        <dbReference type="EMBL" id="EAT90596.1"/>
    </source>
</evidence>
<protein>
    <submittedName>
        <fullName evidence="1">Uncharacterized protein</fullName>
    </submittedName>
</protein>
<accession>Q0V0T0</accession>